<keyword evidence="4" id="KW-1185">Reference proteome</keyword>
<dbReference type="AlphaFoldDB" id="A0A1H8VGW4"/>
<gene>
    <name evidence="3" type="ORF">SAMN04488052_11252</name>
</gene>
<feature type="domain" description="DUF7088" evidence="2">
    <location>
        <begin position="50"/>
        <end position="128"/>
    </location>
</feature>
<dbReference type="RefSeq" id="WP_091646051.1">
    <property type="nucleotide sequence ID" value="NZ_FOEG01000012.1"/>
</dbReference>
<accession>A0A1H8VGW4</accession>
<keyword evidence="1" id="KW-1133">Transmembrane helix</keyword>
<keyword evidence="1" id="KW-0812">Transmembrane</keyword>
<keyword evidence="1" id="KW-0472">Membrane</keyword>
<evidence type="ECO:0000259" key="2">
    <source>
        <dbReference type="Pfam" id="PF23357"/>
    </source>
</evidence>
<feature type="transmembrane region" description="Helical" evidence="1">
    <location>
        <begin position="12"/>
        <end position="32"/>
    </location>
</feature>
<dbReference type="OrthoDB" id="8530910at2"/>
<dbReference type="SUPFAM" id="SSF52317">
    <property type="entry name" value="Class I glutamine amidotransferase-like"/>
    <property type="match status" value="1"/>
</dbReference>
<dbReference type="InterPro" id="IPR055396">
    <property type="entry name" value="DUF7088"/>
</dbReference>
<feature type="transmembrane region" description="Helical" evidence="1">
    <location>
        <begin position="421"/>
        <end position="444"/>
    </location>
</feature>
<evidence type="ECO:0000256" key="1">
    <source>
        <dbReference type="SAM" id="Phobius"/>
    </source>
</evidence>
<evidence type="ECO:0000313" key="3">
    <source>
        <dbReference type="EMBL" id="SEP14457.1"/>
    </source>
</evidence>
<protein>
    <submittedName>
        <fullName evidence="3">ABC-type uncharacterized transport system involved in gliding motility, auxiliary component</fullName>
    </submittedName>
</protein>
<evidence type="ECO:0000313" key="4">
    <source>
        <dbReference type="Proteomes" id="UP000199657"/>
    </source>
</evidence>
<name>A0A1H8VGW4_9GAMM</name>
<dbReference type="InterPro" id="IPR029062">
    <property type="entry name" value="Class_I_gatase-like"/>
</dbReference>
<dbReference type="EMBL" id="FOEG01000012">
    <property type="protein sequence ID" value="SEP14457.1"/>
    <property type="molecule type" value="Genomic_DNA"/>
</dbReference>
<organism evidence="3 4">
    <name type="scientific">Aquisalimonas asiatica</name>
    <dbReference type="NCBI Taxonomy" id="406100"/>
    <lineage>
        <taxon>Bacteria</taxon>
        <taxon>Pseudomonadati</taxon>
        <taxon>Pseudomonadota</taxon>
        <taxon>Gammaproteobacteria</taxon>
        <taxon>Chromatiales</taxon>
        <taxon>Ectothiorhodospiraceae</taxon>
        <taxon>Aquisalimonas</taxon>
    </lineage>
</organism>
<reference evidence="3 4" key="1">
    <citation type="submission" date="2016-10" db="EMBL/GenBank/DDBJ databases">
        <authorList>
            <person name="de Groot N.N."/>
        </authorList>
    </citation>
    <scope>NUCLEOTIDE SEQUENCE [LARGE SCALE GENOMIC DNA]</scope>
    <source>
        <strain evidence="3 4">CGMCC 1.6291</strain>
    </source>
</reference>
<dbReference type="Pfam" id="PF23357">
    <property type="entry name" value="DUF7088"/>
    <property type="match status" value="1"/>
</dbReference>
<sequence length="449" mass="49180">MRIDRRTRRWLRLNSVVMGIGFLAVLALAAWLSTRYTVAVEWSTTGSGELSDSSVELLEGLDEPLEVVAFVRPDDFLAGHIERLVERYQRHHPELRFRAINPDARPQLVRQFGVEGQGEMVVEYQGRQEQVAAPSEQRLSAAIGRLAHAHGRPVVYPSGHGERDLAGDANHDLGSFGGYLDERGHDLAPLEAGDDVPDDASLLVVAGPRSDWAPPLRDAVTDWVDAGGNLLWLVDEDDRERLDFLADALGIAILPGVIIEPQAEALLGVDDPRLLLLADYPRHPALDRLDGMALFVGARALELDDTAHERWQVGQLLRSEERHWIELQDPDNPSFDAAAGERRGPLNVALTLSRTGPDDAEQRVAVVGDADFLSNAYVGNGDNLQLGMQLVDWLTDGSGAGAMPGRAAPDQTLELTRTQTIAIGIGLLLVLPGLWLVGAGWAWWRRVRG</sequence>
<dbReference type="STRING" id="406100.SAMN04488052_11252"/>
<dbReference type="Proteomes" id="UP000199657">
    <property type="component" value="Unassembled WGS sequence"/>
</dbReference>
<proteinExistence type="predicted"/>